<dbReference type="OrthoDB" id="6278496at2"/>
<dbReference type="RefSeq" id="WP_020214780.1">
    <property type="nucleotide sequence ID" value="NZ_JRLX01000014.1"/>
</dbReference>
<dbReference type="InterPro" id="IPR008754">
    <property type="entry name" value="Peptidase_M43"/>
</dbReference>
<dbReference type="GO" id="GO:0008237">
    <property type="term" value="F:metallopeptidase activity"/>
    <property type="evidence" value="ECO:0007669"/>
    <property type="project" value="InterPro"/>
</dbReference>
<feature type="chain" id="PRO_5002002817" description="Secretion system C-terminal sorting domain-containing protein" evidence="2">
    <location>
        <begin position="23"/>
        <end position="592"/>
    </location>
</feature>
<dbReference type="eggNOG" id="COG3291">
    <property type="taxonomic scope" value="Bacteria"/>
</dbReference>
<dbReference type="SUPFAM" id="SSF55486">
    <property type="entry name" value="Metalloproteases ('zincins'), catalytic domain"/>
    <property type="match status" value="1"/>
</dbReference>
<evidence type="ECO:0000259" key="3">
    <source>
        <dbReference type="Pfam" id="PF05572"/>
    </source>
</evidence>
<dbReference type="Pfam" id="PF20009">
    <property type="entry name" value="GEVED"/>
    <property type="match status" value="1"/>
</dbReference>
<comment type="caution">
    <text evidence="6">The sequence shown here is derived from an EMBL/GenBank/DDBJ whole genome shotgun (WGS) entry which is preliminary data.</text>
</comment>
<gene>
    <name evidence="6" type="ORF">Q765_13330</name>
</gene>
<dbReference type="Proteomes" id="UP000030152">
    <property type="component" value="Unassembled WGS sequence"/>
</dbReference>
<feature type="domain" description="Secretion system C-terminal sorting" evidence="4">
    <location>
        <begin position="521"/>
        <end position="590"/>
    </location>
</feature>
<evidence type="ECO:0000313" key="7">
    <source>
        <dbReference type="Proteomes" id="UP000030152"/>
    </source>
</evidence>
<dbReference type="Gene3D" id="3.40.390.10">
    <property type="entry name" value="Collagenase (Catalytic Domain)"/>
    <property type="match status" value="1"/>
</dbReference>
<sequence>MYLQLKKLIIPACVLLCNLLNAQTNFCASDEVNRKYLLEHPDVAAKINDFNKQLSEDIKSGNTAVQRSLVNGIYEIPVVVHVFHNGEEEGTLNNPSDGQIQDWINFTNDIYASTVNGFSDSAVIPVRLVLAQRDANCNATNGITRVNGSGIAGYQQYGLQRELTEGATQDQLRAYRRWNPEYFYNIYIVNTIDNGSPTDGFAYYAGTSLSIDGAYIAVRSVNTQSITAAHEIGHALGLRHVFDGSDAQGGECPVNDDCTLDNDLVCDTAAIGSMLNTYPAPTSNDINECSGTNYNGEQNNIMNYGYVLNKFTTGQSERAIAQLLRFRGSLINSKGGLALDDSIAPVSPIEACIPFYPGELEDDYGVGPRSVHYGSISNDTGARTVSQNNFYIDYNYYSCISYNISTIIPNTAATLLSVGIGTNAQNIKVYIDFNNNGVFNEGNELVMNVSNQPAYSIAEQYVTPIRSAVLNVPLRMRVISDFFFAINSCNPPLYGQIEDYAVTFTNNLSVNNPIYNADVSIYPNPFEDNFQVKSANDIIHNIKAYDLNGRLVFNNDFNTSEVQVNMNSLAAGIYMVKATTDNGTFTKKVIKK</sequence>
<accession>A0A0A2M3I9</accession>
<keyword evidence="7" id="KW-1185">Reference proteome</keyword>
<evidence type="ECO:0000313" key="6">
    <source>
        <dbReference type="EMBL" id="KGO86038.1"/>
    </source>
</evidence>
<dbReference type="InterPro" id="IPR024079">
    <property type="entry name" value="MetalloPept_cat_dom_sf"/>
</dbReference>
<evidence type="ECO:0000256" key="1">
    <source>
        <dbReference type="ARBA" id="ARBA00022729"/>
    </source>
</evidence>
<dbReference type="Pfam" id="PF18962">
    <property type="entry name" value="Por_Secre_tail"/>
    <property type="match status" value="1"/>
</dbReference>
<dbReference type="eggNOG" id="COG3227">
    <property type="taxonomic scope" value="Bacteria"/>
</dbReference>
<dbReference type="Pfam" id="PF05572">
    <property type="entry name" value="Peptidase_M43"/>
    <property type="match status" value="1"/>
</dbReference>
<dbReference type="AlphaFoldDB" id="A0A0A2M3I9"/>
<dbReference type="EMBL" id="JRLX01000014">
    <property type="protein sequence ID" value="KGO86038.1"/>
    <property type="molecule type" value="Genomic_DNA"/>
</dbReference>
<evidence type="ECO:0000259" key="5">
    <source>
        <dbReference type="Pfam" id="PF20009"/>
    </source>
</evidence>
<feature type="signal peptide" evidence="2">
    <location>
        <begin position="1"/>
        <end position="22"/>
    </location>
</feature>
<proteinExistence type="predicted"/>
<name>A0A0A2M3I9_9FLAO</name>
<feature type="domain" description="GEVED" evidence="5">
    <location>
        <begin position="426"/>
        <end position="503"/>
    </location>
</feature>
<protein>
    <recommendedName>
        <fullName evidence="8">Secretion system C-terminal sorting domain-containing protein</fullName>
    </recommendedName>
</protein>
<evidence type="ECO:0000256" key="2">
    <source>
        <dbReference type="SAM" id="SignalP"/>
    </source>
</evidence>
<keyword evidence="1 2" id="KW-0732">Signal</keyword>
<dbReference type="STRING" id="1121895.GCA_000378485_03606"/>
<organism evidence="6 7">
    <name type="scientific">Flavobacterium rivuli WB 3.3-2 = DSM 21788</name>
    <dbReference type="NCBI Taxonomy" id="1121895"/>
    <lineage>
        <taxon>Bacteria</taxon>
        <taxon>Pseudomonadati</taxon>
        <taxon>Bacteroidota</taxon>
        <taxon>Flavobacteriia</taxon>
        <taxon>Flavobacteriales</taxon>
        <taxon>Flavobacteriaceae</taxon>
        <taxon>Flavobacterium</taxon>
    </lineage>
</organism>
<reference evidence="6 7" key="1">
    <citation type="submission" date="2013-09" db="EMBL/GenBank/DDBJ databases">
        <authorList>
            <person name="Zeng Z."/>
            <person name="Chen C."/>
        </authorList>
    </citation>
    <scope>NUCLEOTIDE SEQUENCE [LARGE SCALE GENOMIC DNA]</scope>
    <source>
        <strain evidence="6 7">WB 3.3-2</strain>
    </source>
</reference>
<dbReference type="InterPro" id="IPR045474">
    <property type="entry name" value="GEVED"/>
</dbReference>
<feature type="domain" description="Peptidase M43 pregnancy-associated plasma-A" evidence="3">
    <location>
        <begin position="174"/>
        <end position="320"/>
    </location>
</feature>
<dbReference type="NCBIfam" id="TIGR04183">
    <property type="entry name" value="Por_Secre_tail"/>
    <property type="match status" value="1"/>
</dbReference>
<evidence type="ECO:0008006" key="8">
    <source>
        <dbReference type="Google" id="ProtNLM"/>
    </source>
</evidence>
<dbReference type="InterPro" id="IPR026444">
    <property type="entry name" value="Secre_tail"/>
</dbReference>
<evidence type="ECO:0000259" key="4">
    <source>
        <dbReference type="Pfam" id="PF18962"/>
    </source>
</evidence>